<dbReference type="CDD" id="cd07023">
    <property type="entry name" value="S49_Sppa_N_C"/>
    <property type="match status" value="1"/>
</dbReference>
<evidence type="ECO:0000259" key="5">
    <source>
        <dbReference type="Pfam" id="PF01343"/>
    </source>
</evidence>
<feature type="domain" description="Peptidase S49" evidence="5">
    <location>
        <begin position="121"/>
        <end position="274"/>
    </location>
</feature>
<dbReference type="SUPFAM" id="SSF52096">
    <property type="entry name" value="ClpP/crotonase"/>
    <property type="match status" value="2"/>
</dbReference>
<dbReference type="CDD" id="cd07018">
    <property type="entry name" value="S49_SppA_67K_type"/>
    <property type="match status" value="1"/>
</dbReference>
<evidence type="ECO:0000256" key="3">
    <source>
        <dbReference type="ARBA" id="ARBA00022801"/>
    </source>
</evidence>
<dbReference type="EC" id="3.4.21.-" evidence="6"/>
<evidence type="ECO:0000256" key="2">
    <source>
        <dbReference type="ARBA" id="ARBA00022670"/>
    </source>
</evidence>
<keyword evidence="2" id="KW-0645">Protease</keyword>
<keyword evidence="4" id="KW-0720">Serine protease</keyword>
<dbReference type="InterPro" id="IPR002142">
    <property type="entry name" value="Peptidase_S49"/>
</dbReference>
<keyword evidence="7" id="KW-1185">Reference proteome</keyword>
<dbReference type="Pfam" id="PF01343">
    <property type="entry name" value="Peptidase_S49"/>
    <property type="match status" value="2"/>
</dbReference>
<comment type="similarity">
    <text evidence="1">Belongs to the peptidase S49 family.</text>
</comment>
<evidence type="ECO:0000256" key="1">
    <source>
        <dbReference type="ARBA" id="ARBA00008683"/>
    </source>
</evidence>
<dbReference type="InterPro" id="IPR047272">
    <property type="entry name" value="S49_SppA_C"/>
</dbReference>
<dbReference type="Gene3D" id="3.90.226.10">
    <property type="entry name" value="2-enoyl-CoA Hydratase, Chain A, domain 1"/>
    <property type="match status" value="3"/>
</dbReference>
<dbReference type="PIRSF" id="PIRSF001217">
    <property type="entry name" value="Protease_4_SppA"/>
    <property type="match status" value="1"/>
</dbReference>
<reference evidence="6 7" key="1">
    <citation type="submission" date="2024-01" db="EMBL/GenBank/DDBJ databases">
        <title>Novel species of the genus Luteimonas isolated from rivers.</title>
        <authorList>
            <person name="Lu H."/>
        </authorList>
    </citation>
    <scope>NUCLEOTIDE SEQUENCE [LARGE SCALE GENOMIC DNA]</scope>
    <source>
        <strain evidence="6 7">FXH3W</strain>
    </source>
</reference>
<dbReference type="Gene3D" id="6.20.330.10">
    <property type="match status" value="1"/>
</dbReference>
<organism evidence="6 7">
    <name type="scientific">Aquilutibacter rugosus</name>
    <dbReference type="NCBI Taxonomy" id="3115820"/>
    <lineage>
        <taxon>Bacteria</taxon>
        <taxon>Pseudomonadati</taxon>
        <taxon>Pseudomonadota</taxon>
        <taxon>Gammaproteobacteria</taxon>
        <taxon>Lysobacterales</taxon>
        <taxon>Lysobacteraceae</taxon>
        <taxon>Aquilutibacter</taxon>
    </lineage>
</organism>
<accession>A0ABU7V0Q5</accession>
<dbReference type="RefSeq" id="WP_331703642.1">
    <property type="nucleotide sequence ID" value="NZ_JAZHBO010000001.1"/>
</dbReference>
<evidence type="ECO:0000313" key="7">
    <source>
        <dbReference type="Proteomes" id="UP001356170"/>
    </source>
</evidence>
<sequence>MWRGLNAIRRLVFGLIALFLLLLFLMIVFSLSGGEVRLQDRTTLVFNPQGKVVEQFTQDPALASIMSLGGDEGEIRLRDVLQVLQKAKTDSRIERVVLDVDRLELAGWASTREVAAAIRELRAAGKPVVAFTEGGDQQQYLLNATAERIALDPMNGPMLEGIGRYRQYYRELLQDKLGIDMQLFKVGTFKSAAEPYVLDESSAAAEQADLFWMNDIWSRYLTEVARDRKIPETQLRDSINNAREGIVAAQGDLARYALTNRWVDALQTREEFNASIAAKAIRDEDNTVGYRAIGYDDYLQLAQIEPDPDASLLSEKRVGIVVAEGDIVAGEQPPGAIGGESTAALLRDARKDEAIKAVVLRVSSPGGEVFPSEQIRREVAALRAAGKPVVVSMGDVAASGGYWISMNANRIYADPSTITGSIGIYGVIPNVARALAKIGVHTDGVGTTPVAGAFDPSRPLDAASGAVIQSVIEKGYRDFTGRVAKARGQTPAAIDAVAQGRVWSGAQAKERGLVDAFGNLRDAVDHAAALAKLGKRGQYSTLWIEERREPFSGLLSRLPHGVRLALAGNDWARDLLRLAAPQAEAELRFLQRVSTNNRGRPVTGVAHCFCSP</sequence>
<keyword evidence="3 6" id="KW-0378">Hydrolase</keyword>
<dbReference type="InterPro" id="IPR029045">
    <property type="entry name" value="ClpP/crotonase-like_dom_sf"/>
</dbReference>
<gene>
    <name evidence="6" type="primary">sppA</name>
    <name evidence="6" type="ORF">V3390_04200</name>
</gene>
<feature type="domain" description="Peptidase S49" evidence="5">
    <location>
        <begin position="382"/>
        <end position="533"/>
    </location>
</feature>
<proteinExistence type="inferred from homology"/>
<evidence type="ECO:0000256" key="4">
    <source>
        <dbReference type="ARBA" id="ARBA00022825"/>
    </source>
</evidence>
<dbReference type="NCBIfam" id="TIGR00705">
    <property type="entry name" value="SppA_67K"/>
    <property type="match status" value="1"/>
</dbReference>
<name>A0ABU7V0Q5_9GAMM</name>
<evidence type="ECO:0000313" key="6">
    <source>
        <dbReference type="EMBL" id="MEF2155434.1"/>
    </source>
</evidence>
<comment type="caution">
    <text evidence="6">The sequence shown here is derived from an EMBL/GenBank/DDBJ whole genome shotgun (WGS) entry which is preliminary data.</text>
</comment>
<protein>
    <submittedName>
        <fullName evidence="6">Signal peptide peptidase SppA</fullName>
        <ecNumber evidence="6">3.4.21.-</ecNumber>
    </submittedName>
</protein>
<dbReference type="Proteomes" id="UP001356170">
    <property type="component" value="Unassembled WGS sequence"/>
</dbReference>
<dbReference type="InterPro" id="IPR004634">
    <property type="entry name" value="Pept_S49_pIV"/>
</dbReference>
<dbReference type="InterPro" id="IPR047217">
    <property type="entry name" value="S49_SppA_67K_type_N"/>
</dbReference>
<dbReference type="GO" id="GO:0016787">
    <property type="term" value="F:hydrolase activity"/>
    <property type="evidence" value="ECO:0007669"/>
    <property type="project" value="UniProtKB-KW"/>
</dbReference>
<dbReference type="EMBL" id="JAZHBO010000001">
    <property type="protein sequence ID" value="MEF2155434.1"/>
    <property type="molecule type" value="Genomic_DNA"/>
</dbReference>
<dbReference type="PANTHER" id="PTHR33209">
    <property type="entry name" value="PROTEASE 4"/>
    <property type="match status" value="1"/>
</dbReference>
<dbReference type="PANTHER" id="PTHR33209:SF1">
    <property type="entry name" value="PEPTIDASE S49 DOMAIN-CONTAINING PROTEIN"/>
    <property type="match status" value="1"/>
</dbReference>